<keyword evidence="12" id="KW-1185">Reference proteome</keyword>
<evidence type="ECO:0000256" key="6">
    <source>
        <dbReference type="SAM" id="MobiDB-lite"/>
    </source>
</evidence>
<dbReference type="AlphaFoldDB" id="A0A1I4HQB5"/>
<comment type="subcellular location">
    <subcellularLocation>
        <location evidence="1">Secreted</location>
        <location evidence="1">Cell wall</location>
        <topology evidence="1">Peptidoglycan-anchor</topology>
    </subcellularLocation>
</comment>
<evidence type="ECO:0000256" key="1">
    <source>
        <dbReference type="ARBA" id="ARBA00004168"/>
    </source>
</evidence>
<dbReference type="SUPFAM" id="SSF51004">
    <property type="entry name" value="C-terminal (heme d1) domain of cytochrome cd1-nitrite reductase"/>
    <property type="match status" value="1"/>
</dbReference>
<dbReference type="InterPro" id="IPR011048">
    <property type="entry name" value="Haem_d1_sf"/>
</dbReference>
<dbReference type="InterPro" id="IPR025883">
    <property type="entry name" value="Cadherin-like_domain"/>
</dbReference>
<sequence>MKKFVVAILCIPFLLSVEPIMINASSDVTYYSDSEDTLPVEWLGRYSSEAPIDDGGTEIVAYDPNTYLAYSVNGSEETLDIMDLSGLADGQTEIPLVNKIHLSDFGVDAGDLTSVAIAPDSSFITVAVPAENKVENGHVVFMSTEGDVLTTVEVGALPDMVTFTADGSKVLVANEGEPNEDYSVNPEGSVSIIDVSNGVSEGDTLTTTTATFSDEIVEEDVRKVHPDSTYPQDLEPEYIVVDAASQYGYVVLQEANAIAKLDIQSGEFVTVKSLGYKDFSLPENKLDASDKDDEINIRNWPVLSIYQPDGMDLVEINGKTYLLTANEGDAQDWDGFSEESRVEDLVDNYQLNADLYQGYNQDELDELVENGLFDDEQLGRLKTSTSHPKNEDGKYEAIYAYGGRSFSIWDAETLELVYDSGSEFEEKIAAFDPEYFHSNNDEDTFESRSDDKGVEPESVTTGEVNGTNYAFTGLERQGGIMVYDITNPTSPSFDNYFSSRVFQGLDLDVTPASGDVAPEGLTFIQAEDSPTGQPILLAAHEVSGTIAAYGLGESSDSSLSELTVNQGELNPSFSPEQFEYELEVANHVDEIQISGMTQSPDAHVLVNGNDPSEPVAIEEGNNEISVEVVAEDGSVSNYTVYVKRLYSSAKEELQLSDNGFIVETDIAELDHNGTLNLIVPETDTKMNEITFTQEQVQQLQDKEMTVTVEQSDIIVTFDVTSFTDEAPVTLSLQKLDQEQYDYSEFTLTEIYQLQFMQADQAVTNFETPVKLSFKLAETNEAASIYHWNQEDDKWNQVDSTLNDNWISAETDHFSRFTVLDSAAIAEAEKEKEDRDENKDEDVTGETGDTDETGEDTHTSTVEEDTDDEEKSTTSPTENSNNSLPDTATNMYTLLLIGGSLLLIGMAIVVIRQYRRKMSNN</sequence>
<proteinExistence type="predicted"/>
<dbReference type="InterPro" id="IPR055188">
    <property type="entry name" value="Choice_anch_I"/>
</dbReference>
<evidence type="ECO:0000259" key="9">
    <source>
        <dbReference type="Pfam" id="PF12733"/>
    </source>
</evidence>
<reference evidence="12" key="1">
    <citation type="submission" date="2016-10" db="EMBL/GenBank/DDBJ databases">
        <authorList>
            <person name="Varghese N."/>
            <person name="Submissions S."/>
        </authorList>
    </citation>
    <scope>NUCLEOTIDE SEQUENCE [LARGE SCALE GENOMIC DNA]</scope>
    <source>
        <strain evidence="12">CGMCC 1.4250</strain>
    </source>
</reference>
<organism evidence="11 12">
    <name type="scientific">Gracilibacillus orientalis</name>
    <dbReference type="NCBI Taxonomy" id="334253"/>
    <lineage>
        <taxon>Bacteria</taxon>
        <taxon>Bacillati</taxon>
        <taxon>Bacillota</taxon>
        <taxon>Bacilli</taxon>
        <taxon>Bacillales</taxon>
        <taxon>Bacillaceae</taxon>
        <taxon>Gracilibacillus</taxon>
    </lineage>
</organism>
<feature type="domain" description="Choice-of-anchor I" evidence="10">
    <location>
        <begin position="54"/>
        <end position="549"/>
    </location>
</feature>
<dbReference type="Proteomes" id="UP000198565">
    <property type="component" value="Unassembled WGS sequence"/>
</dbReference>
<dbReference type="InterPro" id="IPR015943">
    <property type="entry name" value="WD40/YVTN_repeat-like_dom_sf"/>
</dbReference>
<feature type="compositionally biased region" description="Basic and acidic residues" evidence="6">
    <location>
        <begin position="827"/>
        <end position="841"/>
    </location>
</feature>
<dbReference type="Pfam" id="PF00746">
    <property type="entry name" value="Gram_pos_anchor"/>
    <property type="match status" value="1"/>
</dbReference>
<keyword evidence="7" id="KW-0812">Transmembrane</keyword>
<feature type="domain" description="Gram-positive cocci surface proteins LPxTG" evidence="8">
    <location>
        <begin position="877"/>
        <end position="911"/>
    </location>
</feature>
<dbReference type="EMBL" id="FOTR01000001">
    <property type="protein sequence ID" value="SFL43566.1"/>
    <property type="molecule type" value="Genomic_DNA"/>
</dbReference>
<protein>
    <submittedName>
        <fullName evidence="11">LPXTG-motif cell wall anchor domain-containing protein</fullName>
    </submittedName>
</protein>
<evidence type="ECO:0000313" key="11">
    <source>
        <dbReference type="EMBL" id="SFL43566.1"/>
    </source>
</evidence>
<keyword evidence="3" id="KW-0964">Secreted</keyword>
<evidence type="ECO:0000256" key="3">
    <source>
        <dbReference type="ARBA" id="ARBA00022525"/>
    </source>
</evidence>
<dbReference type="InterPro" id="IPR052956">
    <property type="entry name" value="Mesenchyme-surface_protein"/>
</dbReference>
<gene>
    <name evidence="11" type="ORF">SAMN04487943_101538</name>
</gene>
<name>A0A1I4HQB5_9BACI</name>
<dbReference type="PANTHER" id="PTHR46928">
    <property type="entry name" value="MESENCHYME-SPECIFIC CELL SURFACE GLYCOPROTEIN"/>
    <property type="match status" value="1"/>
</dbReference>
<evidence type="ECO:0000256" key="4">
    <source>
        <dbReference type="ARBA" id="ARBA00022729"/>
    </source>
</evidence>
<dbReference type="Pfam" id="PF12733">
    <property type="entry name" value="Cadherin-like"/>
    <property type="match status" value="1"/>
</dbReference>
<keyword evidence="7" id="KW-0472">Membrane</keyword>
<keyword evidence="2" id="KW-0134">Cell wall</keyword>
<dbReference type="OrthoDB" id="9801679at2"/>
<keyword evidence="4" id="KW-0732">Signal</keyword>
<accession>A0A1I4HQB5</accession>
<evidence type="ECO:0000259" key="10">
    <source>
        <dbReference type="Pfam" id="PF22494"/>
    </source>
</evidence>
<dbReference type="PANTHER" id="PTHR46928:SF1">
    <property type="entry name" value="MESENCHYME-SPECIFIC CELL SURFACE GLYCOPROTEIN"/>
    <property type="match status" value="1"/>
</dbReference>
<dbReference type="Pfam" id="PF22494">
    <property type="entry name" value="choice_anch_I"/>
    <property type="match status" value="1"/>
</dbReference>
<feature type="region of interest" description="Disordered" evidence="6">
    <location>
        <begin position="827"/>
        <end position="884"/>
    </location>
</feature>
<dbReference type="NCBIfam" id="NF038117">
    <property type="entry name" value="choice_anch_I"/>
    <property type="match status" value="1"/>
</dbReference>
<evidence type="ECO:0000256" key="2">
    <source>
        <dbReference type="ARBA" id="ARBA00022512"/>
    </source>
</evidence>
<keyword evidence="7" id="KW-1133">Transmembrane helix</keyword>
<feature type="transmembrane region" description="Helical" evidence="7">
    <location>
        <begin position="890"/>
        <end position="910"/>
    </location>
</feature>
<feature type="compositionally biased region" description="Low complexity" evidence="6">
    <location>
        <begin position="872"/>
        <end position="882"/>
    </location>
</feature>
<feature type="domain" description="Cadherin-like beta-sandwich-like" evidence="9">
    <location>
        <begin position="559"/>
        <end position="644"/>
    </location>
</feature>
<evidence type="ECO:0000259" key="8">
    <source>
        <dbReference type="Pfam" id="PF00746"/>
    </source>
</evidence>
<dbReference type="InterPro" id="IPR019931">
    <property type="entry name" value="LPXTG_anchor"/>
</dbReference>
<keyword evidence="5" id="KW-0572">Peptidoglycan-anchor</keyword>
<evidence type="ECO:0000256" key="5">
    <source>
        <dbReference type="ARBA" id="ARBA00023088"/>
    </source>
</evidence>
<dbReference type="STRING" id="334253.SAMN04487943_101538"/>
<dbReference type="Gene3D" id="2.130.10.10">
    <property type="entry name" value="YVTN repeat-like/Quinoprotein amine dehydrogenase"/>
    <property type="match status" value="1"/>
</dbReference>
<evidence type="ECO:0000313" key="12">
    <source>
        <dbReference type="Proteomes" id="UP000198565"/>
    </source>
</evidence>
<feature type="compositionally biased region" description="Acidic residues" evidence="6">
    <location>
        <begin position="842"/>
        <end position="853"/>
    </location>
</feature>
<dbReference type="NCBIfam" id="TIGR01167">
    <property type="entry name" value="LPXTG_anchor"/>
    <property type="match status" value="1"/>
</dbReference>
<feature type="compositionally biased region" description="Basic and acidic residues" evidence="6">
    <location>
        <begin position="445"/>
        <end position="455"/>
    </location>
</feature>
<evidence type="ECO:0000256" key="7">
    <source>
        <dbReference type="SAM" id="Phobius"/>
    </source>
</evidence>
<feature type="region of interest" description="Disordered" evidence="6">
    <location>
        <begin position="439"/>
        <end position="460"/>
    </location>
</feature>
<dbReference type="RefSeq" id="WP_091480756.1">
    <property type="nucleotide sequence ID" value="NZ_FOTR01000001.1"/>
</dbReference>